<dbReference type="AlphaFoldDB" id="A0A420EBZ5"/>
<evidence type="ECO:0000313" key="8">
    <source>
        <dbReference type="EMBL" id="RKF18196.1"/>
    </source>
</evidence>
<dbReference type="InterPro" id="IPR051258">
    <property type="entry name" value="Diverse_Substrate_Transporter"/>
</dbReference>
<feature type="transmembrane region" description="Helical" evidence="6">
    <location>
        <begin position="239"/>
        <end position="259"/>
    </location>
</feature>
<feature type="transmembrane region" description="Helical" evidence="6">
    <location>
        <begin position="76"/>
        <end position="93"/>
    </location>
</feature>
<keyword evidence="5 6" id="KW-0472">Membrane</keyword>
<evidence type="ECO:0000256" key="4">
    <source>
        <dbReference type="ARBA" id="ARBA00022989"/>
    </source>
</evidence>
<protein>
    <submittedName>
        <fullName evidence="8">EamA family transporter</fullName>
    </submittedName>
</protein>
<dbReference type="SUPFAM" id="SSF103481">
    <property type="entry name" value="Multidrug resistance efflux transporter EmrE"/>
    <property type="match status" value="2"/>
</dbReference>
<dbReference type="InterPro" id="IPR037185">
    <property type="entry name" value="EmrE-like"/>
</dbReference>
<feature type="transmembrane region" description="Helical" evidence="6">
    <location>
        <begin position="45"/>
        <end position="64"/>
    </location>
</feature>
<feature type="transmembrane region" description="Helical" evidence="6">
    <location>
        <begin position="12"/>
        <end position="33"/>
    </location>
</feature>
<feature type="domain" description="EamA" evidence="7">
    <location>
        <begin position="150"/>
        <end position="282"/>
    </location>
</feature>
<keyword evidence="3 6" id="KW-0812">Transmembrane</keyword>
<organism evidence="8 9">
    <name type="scientific">Altericroceibacterium spongiae</name>
    <dbReference type="NCBI Taxonomy" id="2320269"/>
    <lineage>
        <taxon>Bacteria</taxon>
        <taxon>Pseudomonadati</taxon>
        <taxon>Pseudomonadota</taxon>
        <taxon>Alphaproteobacteria</taxon>
        <taxon>Sphingomonadales</taxon>
        <taxon>Erythrobacteraceae</taxon>
        <taxon>Altericroceibacterium</taxon>
    </lineage>
</organism>
<sequence>MNKAQENGAGSSLVPVAVLICAMLSIACGVTLAKQLFPAVGAQGTTTLRLFFAAIMLAAVLRPWRVRFSRFNWKPVLFYGLAMGGMNLLFYMSLRTLPLGVALALEFSGPLTVAICSSRRVLDFVWVGCAAIGLLILLPIGRDMAGVDPTGAAFALGAGVCWALYILTGRRAGHDHGAMAASLGMIVAAILVLPVGIAHAGTKLLDLPVLGIAVAVGLLSSALPYSLEMYTLRRLPPQTFGTLTSLEPAIGALIGLILMGERLPLLHWGAIGLIICASIGVTLSDIKARNRVKRTELLPE</sequence>
<dbReference type="RefSeq" id="WP_120325787.1">
    <property type="nucleotide sequence ID" value="NZ_RAPF01000011.1"/>
</dbReference>
<dbReference type="EMBL" id="RAPF01000011">
    <property type="protein sequence ID" value="RKF18196.1"/>
    <property type="molecule type" value="Genomic_DNA"/>
</dbReference>
<dbReference type="PROSITE" id="PS51257">
    <property type="entry name" value="PROKAR_LIPOPROTEIN"/>
    <property type="match status" value="1"/>
</dbReference>
<dbReference type="PANTHER" id="PTHR42920:SF5">
    <property type="entry name" value="EAMA DOMAIN-CONTAINING PROTEIN"/>
    <property type="match status" value="1"/>
</dbReference>
<feature type="transmembrane region" description="Helical" evidence="6">
    <location>
        <begin position="124"/>
        <end position="140"/>
    </location>
</feature>
<reference evidence="8 9" key="1">
    <citation type="submission" date="2018-09" db="EMBL/GenBank/DDBJ databases">
        <title>Altererythrobacter spongiae sp. nov., isolated from a marine sponge.</title>
        <authorList>
            <person name="Zhuang L."/>
            <person name="Luo L."/>
        </authorList>
    </citation>
    <scope>NUCLEOTIDE SEQUENCE [LARGE SCALE GENOMIC DNA]</scope>
    <source>
        <strain evidence="8 9">HN-Y73</strain>
    </source>
</reference>
<dbReference type="Proteomes" id="UP000284395">
    <property type="component" value="Unassembled WGS sequence"/>
</dbReference>
<proteinExistence type="predicted"/>
<dbReference type="InterPro" id="IPR000620">
    <property type="entry name" value="EamA_dom"/>
</dbReference>
<gene>
    <name evidence="8" type="ORF">D6851_15400</name>
</gene>
<comment type="subcellular location">
    <subcellularLocation>
        <location evidence="1">Cell membrane</location>
        <topology evidence="1">Multi-pass membrane protein</topology>
    </subcellularLocation>
</comment>
<evidence type="ECO:0000313" key="9">
    <source>
        <dbReference type="Proteomes" id="UP000284395"/>
    </source>
</evidence>
<dbReference type="PANTHER" id="PTHR42920">
    <property type="entry name" value="OS03G0707200 PROTEIN-RELATED"/>
    <property type="match status" value="1"/>
</dbReference>
<comment type="caution">
    <text evidence="8">The sequence shown here is derived from an EMBL/GenBank/DDBJ whole genome shotgun (WGS) entry which is preliminary data.</text>
</comment>
<dbReference type="GO" id="GO:0005886">
    <property type="term" value="C:plasma membrane"/>
    <property type="evidence" value="ECO:0007669"/>
    <property type="project" value="UniProtKB-SubCell"/>
</dbReference>
<evidence type="ECO:0000256" key="3">
    <source>
        <dbReference type="ARBA" id="ARBA00022692"/>
    </source>
</evidence>
<keyword evidence="4 6" id="KW-1133">Transmembrane helix</keyword>
<evidence type="ECO:0000259" key="7">
    <source>
        <dbReference type="Pfam" id="PF00892"/>
    </source>
</evidence>
<name>A0A420EBZ5_9SPHN</name>
<evidence type="ECO:0000256" key="6">
    <source>
        <dbReference type="SAM" id="Phobius"/>
    </source>
</evidence>
<feature type="transmembrane region" description="Helical" evidence="6">
    <location>
        <begin position="180"/>
        <end position="201"/>
    </location>
</feature>
<feature type="transmembrane region" description="Helical" evidence="6">
    <location>
        <begin position="207"/>
        <end position="227"/>
    </location>
</feature>
<feature type="transmembrane region" description="Helical" evidence="6">
    <location>
        <begin position="99"/>
        <end position="117"/>
    </location>
</feature>
<evidence type="ECO:0000256" key="1">
    <source>
        <dbReference type="ARBA" id="ARBA00004651"/>
    </source>
</evidence>
<accession>A0A420EBZ5</accession>
<dbReference type="OrthoDB" id="9815120at2"/>
<feature type="transmembrane region" description="Helical" evidence="6">
    <location>
        <begin position="152"/>
        <end position="168"/>
    </location>
</feature>
<evidence type="ECO:0000256" key="5">
    <source>
        <dbReference type="ARBA" id="ARBA00023136"/>
    </source>
</evidence>
<keyword evidence="9" id="KW-1185">Reference proteome</keyword>
<keyword evidence="2" id="KW-1003">Cell membrane</keyword>
<feature type="transmembrane region" description="Helical" evidence="6">
    <location>
        <begin position="265"/>
        <end position="284"/>
    </location>
</feature>
<evidence type="ECO:0000256" key="2">
    <source>
        <dbReference type="ARBA" id="ARBA00022475"/>
    </source>
</evidence>
<dbReference type="Pfam" id="PF00892">
    <property type="entry name" value="EamA"/>
    <property type="match status" value="1"/>
</dbReference>